<dbReference type="RefSeq" id="WP_039726734.1">
    <property type="nucleotide sequence ID" value="NZ_QVFV01000014.1"/>
</dbReference>
<name>A0A4Q7E059_9CYAN</name>
<dbReference type="Gene3D" id="3.40.710.10">
    <property type="entry name" value="DD-peptidase/beta-lactamase superfamily"/>
    <property type="match status" value="1"/>
</dbReference>
<dbReference type="InterPro" id="IPR045155">
    <property type="entry name" value="Beta-lactam_cat"/>
</dbReference>
<dbReference type="Proteomes" id="UP000292459">
    <property type="component" value="Unassembled WGS sequence"/>
</dbReference>
<dbReference type="InterPro" id="IPR012338">
    <property type="entry name" value="Beta-lactam/transpept-like"/>
</dbReference>
<dbReference type="GO" id="GO:0008800">
    <property type="term" value="F:beta-lactamase activity"/>
    <property type="evidence" value="ECO:0007669"/>
    <property type="project" value="InterPro"/>
</dbReference>
<dbReference type="EMBL" id="QVFV01000014">
    <property type="protein sequence ID" value="RZM74366.1"/>
    <property type="molecule type" value="Genomic_DNA"/>
</dbReference>
<keyword evidence="1" id="KW-0812">Transmembrane</keyword>
<protein>
    <recommendedName>
        <fullName evidence="2">Beta-lactamase class A catalytic domain-containing protein</fullName>
    </recommendedName>
</protein>
<dbReference type="Pfam" id="PF13354">
    <property type="entry name" value="Beta-lactamase2"/>
    <property type="match status" value="1"/>
</dbReference>
<dbReference type="AlphaFoldDB" id="A0A4Q7E059"/>
<keyword evidence="1" id="KW-0472">Membrane</keyword>
<evidence type="ECO:0000259" key="2">
    <source>
        <dbReference type="Pfam" id="PF13354"/>
    </source>
</evidence>
<gene>
    <name evidence="3" type="ORF">DYY88_23725</name>
</gene>
<dbReference type="PANTHER" id="PTHR35333:SF3">
    <property type="entry name" value="BETA-LACTAMASE-TYPE TRANSPEPTIDASE FOLD CONTAINING PROTEIN"/>
    <property type="match status" value="1"/>
</dbReference>
<dbReference type="PANTHER" id="PTHR35333">
    <property type="entry name" value="BETA-LACTAMASE"/>
    <property type="match status" value="1"/>
</dbReference>
<proteinExistence type="predicted"/>
<dbReference type="GO" id="GO:0046677">
    <property type="term" value="P:response to antibiotic"/>
    <property type="evidence" value="ECO:0007669"/>
    <property type="project" value="InterPro"/>
</dbReference>
<keyword evidence="4" id="KW-1185">Reference proteome</keyword>
<organism evidence="3 4">
    <name type="scientific">Leptolyngbya iicbica LK</name>
    <dbReference type="NCBI Taxonomy" id="2294035"/>
    <lineage>
        <taxon>Bacteria</taxon>
        <taxon>Bacillati</taxon>
        <taxon>Cyanobacteriota</taxon>
        <taxon>Cyanophyceae</taxon>
        <taxon>Leptolyngbyales</taxon>
        <taxon>Leptolyngbyaceae</taxon>
        <taxon>Leptolyngbya group</taxon>
        <taxon>Leptolyngbya</taxon>
        <taxon>Leptolyngbya iicbica</taxon>
    </lineage>
</organism>
<dbReference type="OrthoDB" id="529549at2"/>
<evidence type="ECO:0000256" key="1">
    <source>
        <dbReference type="SAM" id="Phobius"/>
    </source>
</evidence>
<dbReference type="GO" id="GO:0030655">
    <property type="term" value="P:beta-lactam antibiotic catabolic process"/>
    <property type="evidence" value="ECO:0007669"/>
    <property type="project" value="InterPro"/>
</dbReference>
<reference evidence="3 4" key="1">
    <citation type="submission" date="2018-11" db="EMBL/GenBank/DDBJ databases">
        <title>Whole genome sequencing of an environmental sample.</title>
        <authorList>
            <person name="Sarangi A.N."/>
            <person name="Singh D."/>
            <person name="Tripathy S."/>
        </authorList>
    </citation>
    <scope>NUCLEOTIDE SEQUENCE [LARGE SCALE GENOMIC DNA]</scope>
    <source>
        <strain evidence="3 4">Lakshadweep</strain>
    </source>
</reference>
<accession>A0A4Q7E059</accession>
<evidence type="ECO:0000313" key="3">
    <source>
        <dbReference type="EMBL" id="RZM74366.1"/>
    </source>
</evidence>
<dbReference type="InterPro" id="IPR000871">
    <property type="entry name" value="Beta-lactam_class-A"/>
</dbReference>
<feature type="transmembrane region" description="Helical" evidence="1">
    <location>
        <begin position="20"/>
        <end position="40"/>
    </location>
</feature>
<keyword evidence="1" id="KW-1133">Transmembrane helix</keyword>
<evidence type="ECO:0000313" key="4">
    <source>
        <dbReference type="Proteomes" id="UP000292459"/>
    </source>
</evidence>
<dbReference type="SUPFAM" id="SSF56601">
    <property type="entry name" value="beta-lactamase/transpeptidase-like"/>
    <property type="match status" value="1"/>
</dbReference>
<comment type="caution">
    <text evidence="3">The sequence shown here is derived from an EMBL/GenBank/DDBJ whole genome shotgun (WGS) entry which is preliminary data.</text>
</comment>
<feature type="domain" description="Beta-lactamase class A catalytic" evidence="2">
    <location>
        <begin position="205"/>
        <end position="415"/>
    </location>
</feature>
<sequence>MVLGDSLKNRFAGRGWSGPALFGAGLVSGLAVAIAVGTLYPTISSPGLQPSSTDSETDSAADADEALVPEAAASVDLAAQFTDTQAVRLTRRRLEQEAIADANLARSKELAVQGIATRDAGRADGEETLAELQQQEYLWEAALRQLDQIPESSSVAEVAAARRETYQAILEPVKEDIRELQSAFLAEIAESTGRPHAIRITLCHLDGTCLDYKGDQPPASPASLIKLPVAVVLMKKLTDEGIDIDEPMYIDAHNFTENARGAKIFVTETYPIREVMVRMIKESNNIATNQLLDYLGWEYMDQALQELGYEQTKIRTKLTGNRISPTKNRSVGRNVMTTNEITEMMRQVYTFEGSGSDEILDAMVGQYDWDFGYTAISKLRNKRVAWIGEKTGQNSNVIGSSTALKIDDERYVLTVTIDNSGNQHMLRQVMGDVIQHVLDEGHLVPVTR</sequence>